<feature type="transmembrane region" description="Helical" evidence="5">
    <location>
        <begin position="418"/>
        <end position="440"/>
    </location>
</feature>
<feature type="transmembrane region" description="Helical" evidence="5">
    <location>
        <begin position="252"/>
        <end position="272"/>
    </location>
</feature>
<keyword evidence="2 5" id="KW-0812">Transmembrane</keyword>
<evidence type="ECO:0000256" key="3">
    <source>
        <dbReference type="ARBA" id="ARBA00022989"/>
    </source>
</evidence>
<reference evidence="8" key="1">
    <citation type="submission" date="2025-08" db="UniProtKB">
        <authorList>
            <consortium name="RefSeq"/>
        </authorList>
    </citation>
    <scope>IDENTIFICATION</scope>
    <source>
        <tissue evidence="8">Silk gland</tissue>
    </source>
</reference>
<accession>A0A6J2JNH1</accession>
<feature type="transmembrane region" description="Helical" evidence="5">
    <location>
        <begin position="394"/>
        <end position="412"/>
    </location>
</feature>
<dbReference type="Gene3D" id="1.20.1250.20">
    <property type="entry name" value="MFS general substrate transporter like domains"/>
    <property type="match status" value="1"/>
</dbReference>
<evidence type="ECO:0000256" key="2">
    <source>
        <dbReference type="ARBA" id="ARBA00022692"/>
    </source>
</evidence>
<dbReference type="AlphaFoldDB" id="A0A6J2JNH1"/>
<dbReference type="InterPro" id="IPR011701">
    <property type="entry name" value="MFS"/>
</dbReference>
<dbReference type="PANTHER" id="PTHR23507:SF1">
    <property type="entry name" value="FI18259P1-RELATED"/>
    <property type="match status" value="1"/>
</dbReference>
<protein>
    <submittedName>
        <fullName evidence="8">Proton-coupled folate transporter-like</fullName>
    </submittedName>
</protein>
<dbReference type="Proteomes" id="UP000504629">
    <property type="component" value="Unplaced"/>
</dbReference>
<dbReference type="GeneID" id="114243686"/>
<dbReference type="OrthoDB" id="3026777at2759"/>
<evidence type="ECO:0000256" key="4">
    <source>
        <dbReference type="ARBA" id="ARBA00023136"/>
    </source>
</evidence>
<feature type="transmembrane region" description="Helical" evidence="5">
    <location>
        <begin position="225"/>
        <end position="246"/>
    </location>
</feature>
<evidence type="ECO:0000256" key="6">
    <source>
        <dbReference type="SAM" id="SignalP"/>
    </source>
</evidence>
<feature type="signal peptide" evidence="6">
    <location>
        <begin position="1"/>
        <end position="18"/>
    </location>
</feature>
<organism evidence="7 8">
    <name type="scientific">Bombyx mandarina</name>
    <name type="common">Wild silk moth</name>
    <name type="synonym">Wild silkworm</name>
    <dbReference type="NCBI Taxonomy" id="7092"/>
    <lineage>
        <taxon>Eukaryota</taxon>
        <taxon>Metazoa</taxon>
        <taxon>Ecdysozoa</taxon>
        <taxon>Arthropoda</taxon>
        <taxon>Hexapoda</taxon>
        <taxon>Insecta</taxon>
        <taxon>Pterygota</taxon>
        <taxon>Neoptera</taxon>
        <taxon>Endopterygota</taxon>
        <taxon>Lepidoptera</taxon>
        <taxon>Glossata</taxon>
        <taxon>Ditrysia</taxon>
        <taxon>Bombycoidea</taxon>
        <taxon>Bombycidae</taxon>
        <taxon>Bombycinae</taxon>
        <taxon>Bombyx</taxon>
    </lineage>
</organism>
<dbReference type="SUPFAM" id="SSF103473">
    <property type="entry name" value="MFS general substrate transporter"/>
    <property type="match status" value="1"/>
</dbReference>
<evidence type="ECO:0000313" key="7">
    <source>
        <dbReference type="Proteomes" id="UP000504629"/>
    </source>
</evidence>
<evidence type="ECO:0000256" key="1">
    <source>
        <dbReference type="ARBA" id="ARBA00004141"/>
    </source>
</evidence>
<dbReference type="RefSeq" id="XP_028031075.1">
    <property type="nucleotide sequence ID" value="XM_028175274.1"/>
</dbReference>
<dbReference type="InterPro" id="IPR036259">
    <property type="entry name" value="MFS_trans_sf"/>
</dbReference>
<dbReference type="KEGG" id="bman:114243686"/>
<feature type="transmembrane region" description="Helical" evidence="5">
    <location>
        <begin position="452"/>
        <end position="474"/>
    </location>
</feature>
<dbReference type="PANTHER" id="PTHR23507">
    <property type="entry name" value="ZGC:174356"/>
    <property type="match status" value="1"/>
</dbReference>
<keyword evidence="4 5" id="KW-0472">Membrane</keyword>
<dbReference type="GO" id="GO:0016020">
    <property type="term" value="C:membrane"/>
    <property type="evidence" value="ECO:0007669"/>
    <property type="project" value="UniProtKB-SubCell"/>
</dbReference>
<feature type="transmembrane region" description="Helical" evidence="5">
    <location>
        <begin position="159"/>
        <end position="180"/>
    </location>
</feature>
<sequence>MLLLLTLTFTGTNMLTSTENNSSVNELANSNTLLTGTSGGTWREKSKIILKQIKYVLRETTVEPCLFMYMMCTSISSLAVQSMHLEKACRVNFNYGDDICDRLRLRNTTGLDEEVNNVQSLVAKVVAWKFPLQTIIPAIMVIFVGAWSDKYKKRKICIVFPFIGEILSNTGLLFATYYFQELSLTATALIEALPAAFTGSYVIIFMGMYSFMADRTTVESRTFRLGLVTICVTLGTPTGTALSGILLRALGYYGVFSLLLVLYFLSFLYGLIRLEDVLPIEESASSITRYTMQNKRLKMLREVCQLVANTVMVALKPRAFQGRTQIFCILALYLLMVGPLYGDSQVSYLYTIRKFGFTEVEYSIYGTINIVVGLLGTIFCILVLSKRMNVQDSIIGALAGVSRIAGCLMFALAPTRQWFYSAPLFNIFSFTGLTAIRSIATKSVPTEEVAKLSALIGVTESLAPSIYMPASSYIYMSTIETFPGAFYLFDAALTVVALCLFGMIYILARKKNIALSANVTNKEELARENEISRF</sequence>
<feature type="transmembrane region" description="Helical" evidence="5">
    <location>
        <begin position="326"/>
        <end position="342"/>
    </location>
</feature>
<evidence type="ECO:0000313" key="8">
    <source>
        <dbReference type="RefSeq" id="XP_028031075.1"/>
    </source>
</evidence>
<keyword evidence="6" id="KW-0732">Signal</keyword>
<feature type="transmembrane region" description="Helical" evidence="5">
    <location>
        <begin position="486"/>
        <end position="508"/>
    </location>
</feature>
<comment type="subcellular location">
    <subcellularLocation>
        <location evidence="1">Membrane</location>
        <topology evidence="1">Multi-pass membrane protein</topology>
    </subcellularLocation>
</comment>
<keyword evidence="3 5" id="KW-1133">Transmembrane helix</keyword>
<evidence type="ECO:0000256" key="5">
    <source>
        <dbReference type="SAM" id="Phobius"/>
    </source>
</evidence>
<feature type="transmembrane region" description="Helical" evidence="5">
    <location>
        <begin position="192"/>
        <end position="213"/>
    </location>
</feature>
<feature type="chain" id="PRO_5026983189" evidence="6">
    <location>
        <begin position="19"/>
        <end position="534"/>
    </location>
</feature>
<dbReference type="Pfam" id="PF07690">
    <property type="entry name" value="MFS_1"/>
    <property type="match status" value="1"/>
</dbReference>
<keyword evidence="7" id="KW-1185">Reference proteome</keyword>
<feature type="transmembrane region" description="Helical" evidence="5">
    <location>
        <begin position="126"/>
        <end position="147"/>
    </location>
</feature>
<proteinExistence type="predicted"/>
<gene>
    <name evidence="8" type="primary">LOC114243686</name>
</gene>
<name>A0A6J2JNH1_BOMMA</name>
<feature type="transmembrane region" description="Helical" evidence="5">
    <location>
        <begin position="362"/>
        <end position="382"/>
    </location>
</feature>
<dbReference type="GO" id="GO:0022857">
    <property type="term" value="F:transmembrane transporter activity"/>
    <property type="evidence" value="ECO:0007669"/>
    <property type="project" value="InterPro"/>
</dbReference>